<dbReference type="VEuPathDB" id="CryptoDB:CMU_025480"/>
<evidence type="ECO:0000313" key="10">
    <source>
        <dbReference type="Proteomes" id="UP000001460"/>
    </source>
</evidence>
<evidence type="ECO:0000259" key="8">
    <source>
        <dbReference type="PROSITE" id="PS00028"/>
    </source>
</evidence>
<dbReference type="EMBL" id="DS989727">
    <property type="protein sequence ID" value="EEA05542.1"/>
    <property type="molecule type" value="Genomic_DNA"/>
</dbReference>
<keyword evidence="5" id="KW-0677">Repeat</keyword>
<dbReference type="Proteomes" id="UP000001460">
    <property type="component" value="Unassembled WGS sequence"/>
</dbReference>
<evidence type="ECO:0000256" key="2">
    <source>
        <dbReference type="ARBA" id="ARBA00022490"/>
    </source>
</evidence>
<evidence type="ECO:0000256" key="5">
    <source>
        <dbReference type="ARBA" id="ARBA00022737"/>
    </source>
</evidence>
<dbReference type="InterPro" id="IPR040025">
    <property type="entry name" value="Znf622/Rei1/Reh1"/>
</dbReference>
<proteinExistence type="inferred from homology"/>
<dbReference type="InterPro" id="IPR003604">
    <property type="entry name" value="Matrin/U1-like-C_Znf_C2H2"/>
</dbReference>
<evidence type="ECO:0000256" key="4">
    <source>
        <dbReference type="ARBA" id="ARBA00022723"/>
    </source>
</evidence>
<dbReference type="PROSITE" id="PS00028">
    <property type="entry name" value="ZINC_FINGER_C2H2_1"/>
    <property type="match status" value="1"/>
</dbReference>
<dbReference type="STRING" id="441375.B6AAZ0"/>
<organism evidence="9 10">
    <name type="scientific">Cryptosporidium muris (strain RN66)</name>
    <dbReference type="NCBI Taxonomy" id="441375"/>
    <lineage>
        <taxon>Eukaryota</taxon>
        <taxon>Sar</taxon>
        <taxon>Alveolata</taxon>
        <taxon>Apicomplexa</taxon>
        <taxon>Conoidasida</taxon>
        <taxon>Coccidia</taxon>
        <taxon>Eucoccidiorida</taxon>
        <taxon>Eimeriorina</taxon>
        <taxon>Cryptosporidiidae</taxon>
        <taxon>Cryptosporidium</taxon>
    </lineage>
</organism>
<keyword evidence="6" id="KW-0862">Zinc</keyword>
<dbReference type="GO" id="GO:0003676">
    <property type="term" value="F:nucleic acid binding"/>
    <property type="evidence" value="ECO:0007669"/>
    <property type="project" value="InterPro"/>
</dbReference>
<name>B6AAZ0_CRYMR</name>
<sequence length="346" mass="40970">MTSSNCTVCHFALNGSVELRDHYRTEWHSYNLKRKLIGKGPIDEKSFHRKLELLKSTKTTIEKGHSHLKHRDDKRIENFEKKTGNDINMFIRNQPLPYRITYCYFDNTVHDNLEKCFIYMRNKYSFVIPNLEYLNDPEGLALYLGEKVFEGHMCLFCDKTFSTLSAVRDHMISLGHTMLGDHLEEQKEDIERFFDFSESYKELYIKPSKIKTIENDTDEWEDIENSDDILVGDVLSVYNLKSAEITEFGDLRLPNGKKVVHRNLAYVYKQRLFNYDNSRTKQLKIAHNDVYKCMQTSKLDQTKYRLPKSTIIETTQYGKYIQSKVLKSGINNNKLQKYFVRRDIVW</sequence>
<keyword evidence="3" id="KW-0690">Ribosome biogenesis</keyword>
<dbReference type="SMART" id="SM00355">
    <property type="entry name" value="ZnF_C2H2"/>
    <property type="match status" value="2"/>
</dbReference>
<comment type="similarity">
    <text evidence="7">Belongs to the REI1 family.</text>
</comment>
<dbReference type="Pfam" id="PF12756">
    <property type="entry name" value="zf-C2H2_2"/>
    <property type="match status" value="1"/>
</dbReference>
<evidence type="ECO:0000256" key="1">
    <source>
        <dbReference type="ARBA" id="ARBA00004496"/>
    </source>
</evidence>
<gene>
    <name evidence="9" type="ORF">CMU_025480</name>
</gene>
<dbReference type="OMA" id="WTQTQQQ"/>
<keyword evidence="2" id="KW-0963">Cytoplasm</keyword>
<dbReference type="GO" id="GO:0042273">
    <property type="term" value="P:ribosomal large subunit biogenesis"/>
    <property type="evidence" value="ECO:0007669"/>
    <property type="project" value="TreeGrafter"/>
</dbReference>
<evidence type="ECO:0000256" key="7">
    <source>
        <dbReference type="ARBA" id="ARBA00034126"/>
    </source>
</evidence>
<evidence type="ECO:0000313" key="9">
    <source>
        <dbReference type="EMBL" id="EEA05542.1"/>
    </source>
</evidence>
<dbReference type="SUPFAM" id="SSF57667">
    <property type="entry name" value="beta-beta-alpha zinc fingers"/>
    <property type="match status" value="1"/>
</dbReference>
<keyword evidence="4" id="KW-0479">Metal-binding</keyword>
<dbReference type="eggNOG" id="KOG2785">
    <property type="taxonomic scope" value="Eukaryota"/>
</dbReference>
<dbReference type="InterPro" id="IPR013087">
    <property type="entry name" value="Znf_C2H2_type"/>
</dbReference>
<comment type="subcellular location">
    <subcellularLocation>
        <location evidence="1">Cytoplasm</location>
    </subcellularLocation>
</comment>
<dbReference type="RefSeq" id="XP_002139891.1">
    <property type="nucleotide sequence ID" value="XM_002139855.1"/>
</dbReference>
<evidence type="ECO:0000256" key="6">
    <source>
        <dbReference type="ARBA" id="ARBA00022833"/>
    </source>
</evidence>
<dbReference type="GO" id="GO:0005737">
    <property type="term" value="C:cytoplasm"/>
    <property type="evidence" value="ECO:0007669"/>
    <property type="project" value="UniProtKB-SubCell"/>
</dbReference>
<dbReference type="GeneID" id="6995212"/>
<dbReference type="AlphaFoldDB" id="B6AAZ0"/>
<dbReference type="InterPro" id="IPR036236">
    <property type="entry name" value="Znf_C2H2_sf"/>
</dbReference>
<dbReference type="OrthoDB" id="19329at2759"/>
<dbReference type="PANTHER" id="PTHR13182:SF8">
    <property type="entry name" value="CYTOPLASMIC 60S SUBUNIT BIOGENESIS FACTOR ZNF622"/>
    <property type="match status" value="1"/>
</dbReference>
<dbReference type="GO" id="GO:0008270">
    <property type="term" value="F:zinc ion binding"/>
    <property type="evidence" value="ECO:0007669"/>
    <property type="project" value="InterPro"/>
</dbReference>
<accession>B6AAZ0</accession>
<reference evidence="9" key="1">
    <citation type="submission" date="2008-06" db="EMBL/GenBank/DDBJ databases">
        <authorList>
            <person name="Lorenzi H."/>
            <person name="Inman J."/>
            <person name="Miller J."/>
            <person name="Schobel S."/>
            <person name="Amedeo P."/>
            <person name="Caler E.V."/>
            <person name="da Silva J."/>
        </authorList>
    </citation>
    <scope>NUCLEOTIDE SEQUENCE [LARGE SCALE GENOMIC DNA]</scope>
    <source>
        <strain evidence="9">RN66</strain>
    </source>
</reference>
<dbReference type="SMART" id="SM00451">
    <property type="entry name" value="ZnF_U1"/>
    <property type="match status" value="2"/>
</dbReference>
<protein>
    <submittedName>
        <fullName evidence="9">Zinc finger, C2H2 type domain-containing protein</fullName>
    </submittedName>
</protein>
<dbReference type="PANTHER" id="PTHR13182">
    <property type="entry name" value="ZINC FINGER PROTEIN 622"/>
    <property type="match status" value="1"/>
</dbReference>
<dbReference type="InterPro" id="IPR041661">
    <property type="entry name" value="ZN622/Rei1/Reh1_Znf-C2H2"/>
</dbReference>
<keyword evidence="10" id="KW-1185">Reference proteome</keyword>
<dbReference type="GO" id="GO:0030687">
    <property type="term" value="C:preribosome, large subunit precursor"/>
    <property type="evidence" value="ECO:0007669"/>
    <property type="project" value="TreeGrafter"/>
</dbReference>
<feature type="domain" description="C2H2-type" evidence="8">
    <location>
        <begin position="154"/>
        <end position="176"/>
    </location>
</feature>
<evidence type="ECO:0000256" key="3">
    <source>
        <dbReference type="ARBA" id="ARBA00022517"/>
    </source>
</evidence>